<dbReference type="InterPro" id="IPR004089">
    <property type="entry name" value="MCPsignal_dom"/>
</dbReference>
<feature type="domain" description="Methyl-accepting transducer" evidence="4">
    <location>
        <begin position="238"/>
        <end position="474"/>
    </location>
</feature>
<keyword evidence="1 2" id="KW-0807">Transducer</keyword>
<feature type="transmembrane region" description="Helical" evidence="3">
    <location>
        <begin position="87"/>
        <end position="111"/>
    </location>
</feature>
<sequence length="524" mass="57983">MKRYRIQISIFGLILQILLMYLLARRIGHWLDISVYYILFSFATLLYSGFIERDSKLKRYCVQYFAGVSVSAVLAALFGGLSSVNFLWIFIFGIITAGLGAVLLYHFIYIIVPEGYKEEGFDFFFEIAVTFFLCSVYPVFLFIPLVIGKVVLFVFVMLAVSLLVGLVLSYPLKKAVQEIKEGLDKWEEMDKLPSVKTPLIKELGDTVGDFFVRIKESFASVKDMGSEIKTSSEDLSSVSEQMNASLQEVSSTIQQISKGAQEQSTAITSIARSIEELNNLTASISSQVKMASVSSRRTTSSAQQGMEFSKKEAEISKEIVKQTKFIEDKMSELRDQATEIKKILDIISSITEQTDLLALNAAIEAARVGEQGRGFAVVADEIRNLATETQRSSSIVENLISEINGTIEELSTLLTSERKKMVESKELAIKTDEQFTGIVKAVDLITDMITRINEAAVNQAGNTKELVKQVEQIAQVAAGTATATEGVSAAVEEQTASMQEFTSTAQLLASFALKLDELLKKIKK</sequence>
<evidence type="ECO:0000256" key="1">
    <source>
        <dbReference type="ARBA" id="ARBA00023224"/>
    </source>
</evidence>
<reference evidence="5" key="1">
    <citation type="journal article" date="2020" name="mSystems">
        <title>Genome- and Community-Level Interaction Insights into Carbon Utilization and Element Cycling Functions of Hydrothermarchaeota in Hydrothermal Sediment.</title>
        <authorList>
            <person name="Zhou Z."/>
            <person name="Liu Y."/>
            <person name="Xu W."/>
            <person name="Pan J."/>
            <person name="Luo Z.H."/>
            <person name="Li M."/>
        </authorList>
    </citation>
    <scope>NUCLEOTIDE SEQUENCE</scope>
    <source>
        <strain evidence="5">HyVt-388</strain>
    </source>
</reference>
<dbReference type="Gene3D" id="1.10.287.950">
    <property type="entry name" value="Methyl-accepting chemotaxis protein"/>
    <property type="match status" value="1"/>
</dbReference>
<keyword evidence="3" id="KW-1133">Transmembrane helix</keyword>
<dbReference type="AlphaFoldDB" id="A0A9C9EM07"/>
<feature type="transmembrane region" description="Helical" evidence="3">
    <location>
        <begin position="150"/>
        <end position="170"/>
    </location>
</feature>
<dbReference type="GO" id="GO:0016020">
    <property type="term" value="C:membrane"/>
    <property type="evidence" value="ECO:0007669"/>
    <property type="project" value="InterPro"/>
</dbReference>
<keyword evidence="3" id="KW-0472">Membrane</keyword>
<name>A0A9C9EM07_UNCW3</name>
<organism evidence="5 6">
    <name type="scientific">candidate division WOR-3 bacterium</name>
    <dbReference type="NCBI Taxonomy" id="2052148"/>
    <lineage>
        <taxon>Bacteria</taxon>
        <taxon>Bacteria division WOR-3</taxon>
    </lineage>
</organism>
<dbReference type="PANTHER" id="PTHR32089:SF112">
    <property type="entry name" value="LYSOZYME-LIKE PROTEIN-RELATED"/>
    <property type="match status" value="1"/>
</dbReference>
<dbReference type="PROSITE" id="PS50111">
    <property type="entry name" value="CHEMOTAXIS_TRANSDUC_2"/>
    <property type="match status" value="1"/>
</dbReference>
<evidence type="ECO:0000256" key="3">
    <source>
        <dbReference type="SAM" id="Phobius"/>
    </source>
</evidence>
<dbReference type="GO" id="GO:0007165">
    <property type="term" value="P:signal transduction"/>
    <property type="evidence" value="ECO:0007669"/>
    <property type="project" value="UniProtKB-KW"/>
</dbReference>
<accession>A0A9C9EM07</accession>
<evidence type="ECO:0000256" key="2">
    <source>
        <dbReference type="PROSITE-ProRule" id="PRU00284"/>
    </source>
</evidence>
<dbReference type="Pfam" id="PF00015">
    <property type="entry name" value="MCPsignal"/>
    <property type="match status" value="1"/>
</dbReference>
<dbReference type="PANTHER" id="PTHR32089">
    <property type="entry name" value="METHYL-ACCEPTING CHEMOTAXIS PROTEIN MCPB"/>
    <property type="match status" value="1"/>
</dbReference>
<comment type="caution">
    <text evidence="5">The sequence shown here is derived from an EMBL/GenBank/DDBJ whole genome shotgun (WGS) entry which is preliminary data.</text>
</comment>
<proteinExistence type="predicted"/>
<evidence type="ECO:0000313" key="5">
    <source>
        <dbReference type="EMBL" id="HEC78137.1"/>
    </source>
</evidence>
<protein>
    <recommendedName>
        <fullName evidence="4">Methyl-accepting transducer domain-containing protein</fullName>
    </recommendedName>
</protein>
<dbReference type="SMART" id="SM00283">
    <property type="entry name" value="MA"/>
    <property type="match status" value="1"/>
</dbReference>
<feature type="transmembrane region" description="Helical" evidence="3">
    <location>
        <begin position="34"/>
        <end position="50"/>
    </location>
</feature>
<evidence type="ECO:0000313" key="6">
    <source>
        <dbReference type="Proteomes" id="UP000885826"/>
    </source>
</evidence>
<gene>
    <name evidence="5" type="ORF">ENI34_03220</name>
</gene>
<dbReference type="Proteomes" id="UP000885826">
    <property type="component" value="Unassembled WGS sequence"/>
</dbReference>
<dbReference type="EMBL" id="DRIG01000035">
    <property type="protein sequence ID" value="HEC78137.1"/>
    <property type="molecule type" value="Genomic_DNA"/>
</dbReference>
<dbReference type="SUPFAM" id="SSF58104">
    <property type="entry name" value="Methyl-accepting chemotaxis protein (MCP) signaling domain"/>
    <property type="match status" value="2"/>
</dbReference>
<evidence type="ECO:0000259" key="4">
    <source>
        <dbReference type="PROSITE" id="PS50111"/>
    </source>
</evidence>
<keyword evidence="3" id="KW-0812">Transmembrane</keyword>
<feature type="transmembrane region" description="Helical" evidence="3">
    <location>
        <begin position="123"/>
        <end position="144"/>
    </location>
</feature>
<feature type="transmembrane region" description="Helical" evidence="3">
    <location>
        <begin position="62"/>
        <end position="81"/>
    </location>
</feature>
<dbReference type="CDD" id="cd11386">
    <property type="entry name" value="MCP_signal"/>
    <property type="match status" value="1"/>
</dbReference>